<dbReference type="Gene3D" id="1.10.8.350">
    <property type="entry name" value="Bacterial muramidase"/>
    <property type="match status" value="1"/>
</dbReference>
<dbReference type="InterPro" id="IPR036366">
    <property type="entry name" value="PGBDSf"/>
</dbReference>
<evidence type="ECO:0000256" key="1">
    <source>
        <dbReference type="SAM" id="SignalP"/>
    </source>
</evidence>
<feature type="domain" description="Transglycosylase SLT" evidence="3">
    <location>
        <begin position="36"/>
        <end position="326"/>
    </location>
</feature>
<dbReference type="Pfam" id="PF01471">
    <property type="entry name" value="PG_binding_1"/>
    <property type="match status" value="1"/>
</dbReference>
<dbReference type="SUPFAM" id="SSF47090">
    <property type="entry name" value="PGBD-like"/>
    <property type="match status" value="1"/>
</dbReference>
<dbReference type="RefSeq" id="WP_275634829.1">
    <property type="nucleotide sequence ID" value="NZ_JARGYD010000012.1"/>
</dbReference>
<keyword evidence="5" id="KW-1185">Reference proteome</keyword>
<keyword evidence="1" id="KW-0732">Signal</keyword>
<dbReference type="Gene3D" id="1.10.530.10">
    <property type="match status" value="1"/>
</dbReference>
<protein>
    <submittedName>
        <fullName evidence="4">Lytic murein transglycosylase</fullName>
    </submittedName>
</protein>
<name>A0ABV7GW78_9RHOB</name>
<dbReference type="InterPro" id="IPR043426">
    <property type="entry name" value="MltB-like"/>
</dbReference>
<evidence type="ECO:0000313" key="4">
    <source>
        <dbReference type="EMBL" id="MFC3145908.1"/>
    </source>
</evidence>
<dbReference type="InterPro" id="IPR011970">
    <property type="entry name" value="MltB_2"/>
</dbReference>
<accession>A0ABV7GW78</accession>
<dbReference type="Gene3D" id="1.10.101.10">
    <property type="entry name" value="PGBD-like superfamily/PGBD"/>
    <property type="match status" value="1"/>
</dbReference>
<evidence type="ECO:0000313" key="5">
    <source>
        <dbReference type="Proteomes" id="UP001595632"/>
    </source>
</evidence>
<dbReference type="Pfam" id="PF13406">
    <property type="entry name" value="SLT_2"/>
    <property type="match status" value="1"/>
</dbReference>
<proteinExistence type="predicted"/>
<dbReference type="PANTHER" id="PTHR30163">
    <property type="entry name" value="MEMBRANE-BOUND LYTIC MUREIN TRANSGLYCOSYLASE B"/>
    <property type="match status" value="1"/>
</dbReference>
<dbReference type="EMBL" id="JBHRTB010000010">
    <property type="protein sequence ID" value="MFC3145908.1"/>
    <property type="molecule type" value="Genomic_DNA"/>
</dbReference>
<gene>
    <name evidence="4" type="ORF">ACFOGP_24510</name>
</gene>
<reference evidence="5" key="1">
    <citation type="journal article" date="2019" name="Int. J. Syst. Evol. Microbiol.">
        <title>The Global Catalogue of Microorganisms (GCM) 10K type strain sequencing project: providing services to taxonomists for standard genome sequencing and annotation.</title>
        <authorList>
            <consortium name="The Broad Institute Genomics Platform"/>
            <consortium name="The Broad Institute Genome Sequencing Center for Infectious Disease"/>
            <person name="Wu L."/>
            <person name="Ma J."/>
        </authorList>
    </citation>
    <scope>NUCLEOTIDE SEQUENCE [LARGE SCALE GENOMIC DNA]</scope>
    <source>
        <strain evidence="5">KCTC 52366</strain>
    </source>
</reference>
<dbReference type="InterPro" id="IPR036365">
    <property type="entry name" value="PGBD-like_sf"/>
</dbReference>
<feature type="domain" description="Peptidoglycan binding-like" evidence="2">
    <location>
        <begin position="347"/>
        <end position="401"/>
    </location>
</feature>
<feature type="chain" id="PRO_5046988367" evidence="1">
    <location>
        <begin position="23"/>
        <end position="401"/>
    </location>
</feature>
<organism evidence="4 5">
    <name type="scientific">Psychromarinibacter halotolerans</name>
    <dbReference type="NCBI Taxonomy" id="1775175"/>
    <lineage>
        <taxon>Bacteria</taxon>
        <taxon>Pseudomonadati</taxon>
        <taxon>Pseudomonadota</taxon>
        <taxon>Alphaproteobacteria</taxon>
        <taxon>Rhodobacterales</taxon>
        <taxon>Paracoccaceae</taxon>
        <taxon>Psychromarinibacter</taxon>
    </lineage>
</organism>
<dbReference type="InterPro" id="IPR002477">
    <property type="entry name" value="Peptidoglycan-bd-like"/>
</dbReference>
<dbReference type="PANTHER" id="PTHR30163:SF8">
    <property type="entry name" value="LYTIC MUREIN TRANSGLYCOSYLASE"/>
    <property type="match status" value="1"/>
</dbReference>
<dbReference type="Proteomes" id="UP001595632">
    <property type="component" value="Unassembled WGS sequence"/>
</dbReference>
<dbReference type="InterPro" id="IPR023346">
    <property type="entry name" value="Lysozyme-like_dom_sf"/>
</dbReference>
<feature type="signal peptide" evidence="1">
    <location>
        <begin position="1"/>
        <end position="22"/>
    </location>
</feature>
<evidence type="ECO:0000259" key="2">
    <source>
        <dbReference type="Pfam" id="PF01471"/>
    </source>
</evidence>
<sequence length="401" mass="44787">MRFAKIVSIAAALALSTGTLKAEETRQIYVECGGSFGDFVNRMKAKAEEMSYPPEVTEPFFRSANYLQRTINADRAQGIFNSDFIEFSRRLIAQYRLDKGRQESQKNDAIFSRIESELGVPRGILLSFWAFETDFGAFTGDFNTIDTLMTLSHDCRRPELFQPQVFGALELYARGDFPLDTQGAWAGEVGQVQMLPLDIMHRGFDGDGDGHVDLDHSVADALFSGANMLRSFGWRPNEPWMQEVVLPADLPWEETGVQPHHYRPVSEWEAWGVTPRSGAWEGPSLDGTLMLPMGRKGPAFMIYPNYQALFEWNQSYVYVATAAYFATRLMGAPVYDPGNADPRLSDGEMRVLQQKLAALGHDVGKIDGILGAGTRAAVQAEQQRLGLPADAWPTRELLNRL</sequence>
<dbReference type="InterPro" id="IPR031304">
    <property type="entry name" value="SLT_2"/>
</dbReference>
<comment type="caution">
    <text evidence="4">The sequence shown here is derived from an EMBL/GenBank/DDBJ whole genome shotgun (WGS) entry which is preliminary data.</text>
</comment>
<dbReference type="SUPFAM" id="SSF53955">
    <property type="entry name" value="Lysozyme-like"/>
    <property type="match status" value="1"/>
</dbReference>
<evidence type="ECO:0000259" key="3">
    <source>
        <dbReference type="Pfam" id="PF13406"/>
    </source>
</evidence>
<dbReference type="NCBIfam" id="TIGR02283">
    <property type="entry name" value="MltB_2"/>
    <property type="match status" value="1"/>
</dbReference>